<evidence type="ECO:0000256" key="1">
    <source>
        <dbReference type="SAM" id="MobiDB-lite"/>
    </source>
</evidence>
<proteinExistence type="predicted"/>
<reference evidence="3 4" key="1">
    <citation type="submission" date="2016-09" db="EMBL/GenBank/DDBJ databases">
        <title>Extensive genetic diversity and differential bi-allelic expression allows diatom success in the polar Southern Ocean.</title>
        <authorList>
            <consortium name="DOE Joint Genome Institute"/>
            <person name="Mock T."/>
            <person name="Otillar R.P."/>
            <person name="Strauss J."/>
            <person name="Dupont C."/>
            <person name="Frickenhaus S."/>
            <person name="Maumus F."/>
            <person name="Mcmullan M."/>
            <person name="Sanges R."/>
            <person name="Schmutz J."/>
            <person name="Toseland A."/>
            <person name="Valas R."/>
            <person name="Veluchamy A."/>
            <person name="Ward B.J."/>
            <person name="Allen A."/>
            <person name="Barry K."/>
            <person name="Falciatore A."/>
            <person name="Ferrante M."/>
            <person name="Fortunato A.E."/>
            <person name="Gloeckner G."/>
            <person name="Gruber A."/>
            <person name="Hipkin R."/>
            <person name="Janech M."/>
            <person name="Kroth P."/>
            <person name="Leese F."/>
            <person name="Lindquist E."/>
            <person name="Lyon B.R."/>
            <person name="Martin J."/>
            <person name="Mayer C."/>
            <person name="Parker M."/>
            <person name="Quesneville H."/>
            <person name="Raymond J."/>
            <person name="Uhlig C."/>
            <person name="Valentin K.U."/>
            <person name="Worden A.Z."/>
            <person name="Armbrust E.V."/>
            <person name="Bowler C."/>
            <person name="Green B."/>
            <person name="Moulton V."/>
            <person name="Van Oosterhout C."/>
            <person name="Grigoriev I."/>
        </authorList>
    </citation>
    <scope>NUCLEOTIDE SEQUENCE [LARGE SCALE GENOMIC DNA]</scope>
    <source>
        <strain evidence="3 4">CCMP1102</strain>
    </source>
</reference>
<dbReference type="Proteomes" id="UP000095751">
    <property type="component" value="Unassembled WGS sequence"/>
</dbReference>
<keyword evidence="2" id="KW-0732">Signal</keyword>
<dbReference type="InterPro" id="IPR036847">
    <property type="entry name" value="RimP_C_sf"/>
</dbReference>
<gene>
    <name evidence="3" type="ORF">FRACYDRAFT_264065</name>
</gene>
<organism evidence="3 4">
    <name type="scientific">Fragilariopsis cylindrus CCMP1102</name>
    <dbReference type="NCBI Taxonomy" id="635003"/>
    <lineage>
        <taxon>Eukaryota</taxon>
        <taxon>Sar</taxon>
        <taxon>Stramenopiles</taxon>
        <taxon>Ochrophyta</taxon>
        <taxon>Bacillariophyta</taxon>
        <taxon>Bacillariophyceae</taxon>
        <taxon>Bacillariophycidae</taxon>
        <taxon>Bacillariales</taxon>
        <taxon>Bacillariaceae</taxon>
        <taxon>Fragilariopsis</taxon>
    </lineage>
</organism>
<dbReference type="AlphaFoldDB" id="A0A1E7EVE2"/>
<feature type="region of interest" description="Disordered" evidence="1">
    <location>
        <begin position="403"/>
        <end position="496"/>
    </location>
</feature>
<name>A0A1E7EVE2_9STRA</name>
<evidence type="ECO:0000256" key="2">
    <source>
        <dbReference type="SAM" id="SignalP"/>
    </source>
</evidence>
<dbReference type="InParanoid" id="A0A1E7EVE2"/>
<evidence type="ECO:0000313" key="3">
    <source>
        <dbReference type="EMBL" id="OEU09784.1"/>
    </source>
</evidence>
<sequence>MMSYSLYLVVVLLFVIERSGVTIVDCFSSQQQTYRSKTTTTTSVTTLFSTSSARSPSKVFDPAGDTASNEPEDFQPVNIEDIPENQYNESAIPIANQPWRRGETVGCEDPIDSIWRKEAEKMIQLGVEIVGGQYIDTTWYLTSVVVTIGMNFQENFGMTRDLLRENGPEIHVDTTAAPIYYDPDDPKPEDIDYEEDQNVPIYERDYEGEYSIANKTYAKADTEEGESDLDLGLDSEDDVPLYVDREFREDLALRASELRDLRNTKQDEAVDWDDMFWFDKTGPTHKKYYGEKINTAALSTIAGSVLDALKEREKELQVLSRHEVVLASPSNPMSLDTQKKLDAAIGKRVAVRTHDPWESNRSLYGILVDRNSLDVYINQKGRMVTIPNNFVAGVELMETDHLEDEKDNDDDDEEEELTEEEAQGELMKQRLADFEAELKAVEDEEFDEEDLLENRNKGEDDDNDDDDEDYDEDEDEDDEYDEDEDGEEDNDAIDEE</sequence>
<feature type="compositionally biased region" description="Acidic residues" evidence="1">
    <location>
        <begin position="442"/>
        <end position="451"/>
    </location>
</feature>
<evidence type="ECO:0000313" key="4">
    <source>
        <dbReference type="Proteomes" id="UP000095751"/>
    </source>
</evidence>
<feature type="chain" id="PRO_5009192285" description="LSM domain-containing protein" evidence="2">
    <location>
        <begin position="21"/>
        <end position="496"/>
    </location>
</feature>
<dbReference type="SUPFAM" id="SSF74942">
    <property type="entry name" value="YhbC-like, C-terminal domain"/>
    <property type="match status" value="1"/>
</dbReference>
<feature type="signal peptide" evidence="2">
    <location>
        <begin position="1"/>
        <end position="20"/>
    </location>
</feature>
<feature type="region of interest" description="Disordered" evidence="1">
    <location>
        <begin position="53"/>
        <end position="75"/>
    </location>
</feature>
<feature type="compositionally biased region" description="Acidic residues" evidence="1">
    <location>
        <begin position="459"/>
        <end position="496"/>
    </location>
</feature>
<dbReference type="OrthoDB" id="44069at2759"/>
<protein>
    <recommendedName>
        <fullName evidence="5">LSM domain-containing protein</fullName>
    </recommendedName>
</protein>
<dbReference type="EMBL" id="KV784374">
    <property type="protein sequence ID" value="OEU09784.1"/>
    <property type="molecule type" value="Genomic_DNA"/>
</dbReference>
<feature type="compositionally biased region" description="Acidic residues" evidence="1">
    <location>
        <begin position="405"/>
        <end position="423"/>
    </location>
</feature>
<accession>A0A1E7EVE2</accession>
<keyword evidence="4" id="KW-1185">Reference proteome</keyword>
<evidence type="ECO:0008006" key="5">
    <source>
        <dbReference type="Google" id="ProtNLM"/>
    </source>
</evidence>
<feature type="compositionally biased region" description="Basic and acidic residues" evidence="1">
    <location>
        <begin position="427"/>
        <end position="441"/>
    </location>
</feature>
<dbReference type="KEGG" id="fcy:FRACYDRAFT_264065"/>